<evidence type="ECO:0000313" key="2">
    <source>
        <dbReference type="EMBL" id="SES90585.1"/>
    </source>
</evidence>
<dbReference type="Pfam" id="PF01636">
    <property type="entry name" value="APH"/>
    <property type="match status" value="1"/>
</dbReference>
<dbReference type="CDD" id="cd05154">
    <property type="entry name" value="ACAD10_11_N-like"/>
    <property type="match status" value="1"/>
</dbReference>
<dbReference type="Proteomes" id="UP000198762">
    <property type="component" value="Unassembled WGS sequence"/>
</dbReference>
<keyword evidence="3" id="KW-1185">Reference proteome</keyword>
<gene>
    <name evidence="2" type="ORF">SAMN04487962_102261</name>
</gene>
<name>A0A1I0A8T5_9GAMM</name>
<dbReference type="InterPro" id="IPR051678">
    <property type="entry name" value="AGP_Transferase"/>
</dbReference>
<dbReference type="InterPro" id="IPR041726">
    <property type="entry name" value="ACAD10_11_N"/>
</dbReference>
<sequence length="342" mass="38179">MAEPAHDLQGPANGEDMAQKLTRVVQRLHPGARVENLSRLTGGANQQMWSFDVVTDTDRLSMILRQASSWNQDAENVMQLDDEARLVIRAGEGGVPVPRVHEILQPGDRLGSGYLMARVEGETLPPKILKGEQYAAARDILARQCGEVLAEIHRLPVDDFIFLNSLTPGDMVESLYREYQGYGESRPIFELAFRWLRDNLPETPKALTLVHGDFRHGNLMVDERGLASVLDWELAFLGDPMADLGWLCVNSWRFGNIDQPVGGFGTREQLFDGYEAASGQRPDPQRVRFWEILGTLRWGIMCQSMAASFVAGHDTSPERGAIGRRASETEVDLLRELVPLNS</sequence>
<evidence type="ECO:0000259" key="1">
    <source>
        <dbReference type="Pfam" id="PF01636"/>
    </source>
</evidence>
<dbReference type="AlphaFoldDB" id="A0A1I0A8T5"/>
<organism evidence="2 3">
    <name type="scientific">Marinobacter segnicrescens</name>
    <dbReference type="NCBI Taxonomy" id="430453"/>
    <lineage>
        <taxon>Bacteria</taxon>
        <taxon>Pseudomonadati</taxon>
        <taxon>Pseudomonadota</taxon>
        <taxon>Gammaproteobacteria</taxon>
        <taxon>Pseudomonadales</taxon>
        <taxon>Marinobacteraceae</taxon>
        <taxon>Marinobacter</taxon>
    </lineage>
</organism>
<dbReference type="PANTHER" id="PTHR21310:SF57">
    <property type="entry name" value="BLR2944 PROTEIN"/>
    <property type="match status" value="1"/>
</dbReference>
<dbReference type="GO" id="GO:0016301">
    <property type="term" value="F:kinase activity"/>
    <property type="evidence" value="ECO:0007669"/>
    <property type="project" value="UniProtKB-KW"/>
</dbReference>
<dbReference type="Gene3D" id="3.90.1200.10">
    <property type="match status" value="1"/>
</dbReference>
<dbReference type="InterPro" id="IPR002575">
    <property type="entry name" value="Aminoglycoside_PTrfase"/>
</dbReference>
<dbReference type="EMBL" id="FOHZ01000002">
    <property type="protein sequence ID" value="SES90585.1"/>
    <property type="molecule type" value="Genomic_DNA"/>
</dbReference>
<keyword evidence="2" id="KW-0808">Transferase</keyword>
<protein>
    <submittedName>
        <fullName evidence="2">Predicted kinase, aminoglycoside phosphotransferase (APT) family</fullName>
    </submittedName>
</protein>
<dbReference type="Gene3D" id="3.30.200.20">
    <property type="entry name" value="Phosphorylase Kinase, domain 1"/>
    <property type="match status" value="1"/>
</dbReference>
<proteinExistence type="predicted"/>
<dbReference type="InterPro" id="IPR011009">
    <property type="entry name" value="Kinase-like_dom_sf"/>
</dbReference>
<evidence type="ECO:0000313" key="3">
    <source>
        <dbReference type="Proteomes" id="UP000198762"/>
    </source>
</evidence>
<dbReference type="RefSeq" id="WP_218144764.1">
    <property type="nucleotide sequence ID" value="NZ_FOHZ01000002.1"/>
</dbReference>
<accession>A0A1I0A8T5</accession>
<dbReference type="STRING" id="430453.SAMN04487962_102261"/>
<feature type="domain" description="Aminoglycoside phosphotransferase" evidence="1">
    <location>
        <begin position="52"/>
        <end position="276"/>
    </location>
</feature>
<dbReference type="SUPFAM" id="SSF56112">
    <property type="entry name" value="Protein kinase-like (PK-like)"/>
    <property type="match status" value="1"/>
</dbReference>
<reference evidence="3" key="1">
    <citation type="submission" date="2016-10" db="EMBL/GenBank/DDBJ databases">
        <authorList>
            <person name="Varghese N."/>
            <person name="Submissions S."/>
        </authorList>
    </citation>
    <scope>NUCLEOTIDE SEQUENCE [LARGE SCALE GENOMIC DNA]</scope>
    <source>
        <strain evidence="3">CGMCC 1.6489</strain>
    </source>
</reference>
<keyword evidence="2" id="KW-0418">Kinase</keyword>
<dbReference type="PANTHER" id="PTHR21310">
    <property type="entry name" value="AMINOGLYCOSIDE PHOSPHOTRANSFERASE-RELATED-RELATED"/>
    <property type="match status" value="1"/>
</dbReference>